<evidence type="ECO:0000256" key="4">
    <source>
        <dbReference type="ARBA" id="ARBA00022801"/>
    </source>
</evidence>
<name>A0ABV7R683_9RHOB</name>
<dbReference type="InterPro" id="IPR017853">
    <property type="entry name" value="GH"/>
</dbReference>
<dbReference type="PANTHER" id="PTHR30480">
    <property type="entry name" value="BETA-HEXOSAMINIDASE-RELATED"/>
    <property type="match status" value="1"/>
</dbReference>
<evidence type="ECO:0000313" key="8">
    <source>
        <dbReference type="Proteomes" id="UP001595721"/>
    </source>
</evidence>
<dbReference type="PROSITE" id="PS00775">
    <property type="entry name" value="GLYCOSYL_HYDROL_F3"/>
    <property type="match status" value="1"/>
</dbReference>
<dbReference type="PANTHER" id="PTHR30480:SF13">
    <property type="entry name" value="BETA-HEXOSAMINIDASE"/>
    <property type="match status" value="1"/>
</dbReference>
<evidence type="ECO:0000256" key="3">
    <source>
        <dbReference type="ARBA" id="ARBA00012663"/>
    </source>
</evidence>
<evidence type="ECO:0000259" key="6">
    <source>
        <dbReference type="Pfam" id="PF00933"/>
    </source>
</evidence>
<dbReference type="SUPFAM" id="SSF51445">
    <property type="entry name" value="(Trans)glycosidases"/>
    <property type="match status" value="1"/>
</dbReference>
<dbReference type="EMBL" id="JBHRXJ010000010">
    <property type="protein sequence ID" value="MFC3529317.1"/>
    <property type="molecule type" value="Genomic_DNA"/>
</dbReference>
<protein>
    <recommendedName>
        <fullName evidence="3">beta-N-acetylhexosaminidase</fullName>
        <ecNumber evidence="3">3.2.1.52</ecNumber>
    </recommendedName>
</protein>
<sequence>MTGATILGGIAGPDLTAAERDFFRTADPWGFILFGRNIDTPERLRRLTADLRAAVGRDAPVLIDQEGGRVQRMRAPHWTDWPAPLDQAANGDRAIWLHHHLMARELQAMGIDADCAPVLDIARDDTHPFLKNRCLGTDAATVTRLGRIAADAMLAAGVLPVVKHMPGHGRARVDSHKDLPVVEAPLAELLATDFAPFRALADLPMAMTAHIRFTAIDDAPATASRPVIDLIRRDLGFDGLLMSDDIGMQALSGSMAERAAAIVGAGCDLVLSCNESLAQMENIVAAAGRMTPGALRRADAALALRRAPELADAAGLRAELAALGGLAA</sequence>
<dbReference type="InterPro" id="IPR019800">
    <property type="entry name" value="Glyco_hydro_3_AS"/>
</dbReference>
<dbReference type="InterPro" id="IPR036962">
    <property type="entry name" value="Glyco_hydro_3_N_sf"/>
</dbReference>
<dbReference type="EC" id="3.2.1.52" evidence="3"/>
<keyword evidence="5 7" id="KW-0326">Glycosidase</keyword>
<organism evidence="7 8">
    <name type="scientific">Paracoccus mangrovi</name>
    <dbReference type="NCBI Taxonomy" id="1715645"/>
    <lineage>
        <taxon>Bacteria</taxon>
        <taxon>Pseudomonadati</taxon>
        <taxon>Pseudomonadota</taxon>
        <taxon>Alphaproteobacteria</taxon>
        <taxon>Rhodobacterales</taxon>
        <taxon>Paracoccaceae</taxon>
        <taxon>Paracoccus</taxon>
    </lineage>
</organism>
<proteinExistence type="inferred from homology"/>
<comment type="caution">
    <text evidence="7">The sequence shown here is derived from an EMBL/GenBank/DDBJ whole genome shotgun (WGS) entry which is preliminary data.</text>
</comment>
<gene>
    <name evidence="7" type="primary">nagZ</name>
    <name evidence="7" type="ORF">ACFOMH_14145</name>
</gene>
<evidence type="ECO:0000256" key="2">
    <source>
        <dbReference type="ARBA" id="ARBA00005336"/>
    </source>
</evidence>
<dbReference type="Pfam" id="PF00933">
    <property type="entry name" value="Glyco_hydro_3"/>
    <property type="match status" value="1"/>
</dbReference>
<dbReference type="RefSeq" id="WP_377745219.1">
    <property type="nucleotide sequence ID" value="NZ_JBHRXJ010000010.1"/>
</dbReference>
<dbReference type="InterPro" id="IPR001764">
    <property type="entry name" value="Glyco_hydro_3_N"/>
</dbReference>
<accession>A0ABV7R683</accession>
<dbReference type="NCBIfam" id="NF003740">
    <property type="entry name" value="PRK05337.1"/>
    <property type="match status" value="1"/>
</dbReference>
<comment type="catalytic activity">
    <reaction evidence="1">
        <text>Hydrolysis of terminal non-reducing N-acetyl-D-hexosamine residues in N-acetyl-beta-D-hexosaminides.</text>
        <dbReference type="EC" id="3.2.1.52"/>
    </reaction>
</comment>
<keyword evidence="4 7" id="KW-0378">Hydrolase</keyword>
<evidence type="ECO:0000313" key="7">
    <source>
        <dbReference type="EMBL" id="MFC3529317.1"/>
    </source>
</evidence>
<feature type="domain" description="Glycoside hydrolase family 3 N-terminal" evidence="6">
    <location>
        <begin position="30"/>
        <end position="286"/>
    </location>
</feature>
<keyword evidence="8" id="KW-1185">Reference proteome</keyword>
<dbReference type="InterPro" id="IPR050226">
    <property type="entry name" value="NagZ_Beta-hexosaminidase"/>
</dbReference>
<dbReference type="Proteomes" id="UP001595721">
    <property type="component" value="Unassembled WGS sequence"/>
</dbReference>
<reference evidence="8" key="1">
    <citation type="journal article" date="2019" name="Int. J. Syst. Evol. Microbiol.">
        <title>The Global Catalogue of Microorganisms (GCM) 10K type strain sequencing project: providing services to taxonomists for standard genome sequencing and annotation.</title>
        <authorList>
            <consortium name="The Broad Institute Genomics Platform"/>
            <consortium name="The Broad Institute Genome Sequencing Center for Infectious Disease"/>
            <person name="Wu L."/>
            <person name="Ma J."/>
        </authorList>
    </citation>
    <scope>NUCLEOTIDE SEQUENCE [LARGE SCALE GENOMIC DNA]</scope>
    <source>
        <strain evidence="8">KCTC 42899</strain>
    </source>
</reference>
<evidence type="ECO:0000256" key="1">
    <source>
        <dbReference type="ARBA" id="ARBA00001231"/>
    </source>
</evidence>
<comment type="similarity">
    <text evidence="2">Belongs to the glycosyl hydrolase 3 family.</text>
</comment>
<dbReference type="Gene3D" id="3.20.20.300">
    <property type="entry name" value="Glycoside hydrolase, family 3, N-terminal domain"/>
    <property type="match status" value="1"/>
</dbReference>
<dbReference type="GO" id="GO:0004563">
    <property type="term" value="F:beta-N-acetylhexosaminidase activity"/>
    <property type="evidence" value="ECO:0007669"/>
    <property type="project" value="UniProtKB-EC"/>
</dbReference>
<evidence type="ECO:0000256" key="5">
    <source>
        <dbReference type="ARBA" id="ARBA00023295"/>
    </source>
</evidence>